<keyword evidence="6 10" id="KW-1133">Transmembrane helix</keyword>
<accession>A0A401STC9</accession>
<dbReference type="Gene3D" id="6.10.250.1020">
    <property type="match status" value="1"/>
</dbReference>
<dbReference type="GO" id="GO:0051607">
    <property type="term" value="P:defense response to virus"/>
    <property type="evidence" value="ECO:0007669"/>
    <property type="project" value="TreeGrafter"/>
</dbReference>
<dbReference type="STRING" id="137246.A0A401STC9"/>
<evidence type="ECO:0000256" key="2">
    <source>
        <dbReference type="ARBA" id="ARBA00004325"/>
    </source>
</evidence>
<dbReference type="AlphaFoldDB" id="A0A401STC9"/>
<dbReference type="PANTHER" id="PTHR15186:SF9">
    <property type="entry name" value="BCL-2_ADENOVIRUS E1B 19KD INTERACTION PROTEIN XR"/>
    <property type="match status" value="1"/>
</dbReference>
<evidence type="ECO:0000256" key="8">
    <source>
        <dbReference type="ARBA" id="ARBA00023136"/>
    </source>
</evidence>
<dbReference type="OrthoDB" id="5857140at2759"/>
<evidence type="ECO:0000256" key="1">
    <source>
        <dbReference type="ARBA" id="ARBA00004167"/>
    </source>
</evidence>
<dbReference type="Pfam" id="PF06553">
    <property type="entry name" value="BNIP3"/>
    <property type="match status" value="1"/>
</dbReference>
<dbReference type="InterPro" id="IPR010548">
    <property type="entry name" value="BNIP3"/>
</dbReference>
<protein>
    <recommendedName>
        <fullName evidence="13">BCL2/adenovirus E1B 19 kDa protein-interacting protein 3-like</fullName>
    </recommendedName>
</protein>
<evidence type="ECO:0000256" key="10">
    <source>
        <dbReference type="SAM" id="Phobius"/>
    </source>
</evidence>
<dbReference type="GO" id="GO:0097345">
    <property type="term" value="P:mitochondrial outer membrane permeabilization"/>
    <property type="evidence" value="ECO:0007669"/>
    <property type="project" value="TreeGrafter"/>
</dbReference>
<comment type="subcellular location">
    <subcellularLocation>
        <location evidence="1">Membrane</location>
        <topology evidence="1">Single-pass membrane protein</topology>
    </subcellularLocation>
    <subcellularLocation>
        <location evidence="2">Mitochondrion membrane</location>
    </subcellularLocation>
</comment>
<sequence>MSVSNVEDESLHSSWVELDYSQHSSPRVLEHIPSSSSIHNGDMEKILLDAQNESEKNSLRGSSHCDSPPLLMSPQTSHVPAEFETGSIGDTNSTQSDDENQERSGEIEQLLRSNAEWIWYWSSRPENVPPKEFAFKHPKYCSSLSVRKTGVMKKGGIFSSEFVVFLIPSLLITHLLVLGVGIYIGKRLAASPASTFGPIASTAVPAFCNMPCSFFRGIAIQLLPLEVKRSKFLQSLFPK</sequence>
<name>A0A401STC9_CHIPU</name>
<dbReference type="OMA" id="SNAEWIW"/>
<evidence type="ECO:0008006" key="13">
    <source>
        <dbReference type="Google" id="ProtNLM"/>
    </source>
</evidence>
<keyword evidence="12" id="KW-1185">Reference proteome</keyword>
<organism evidence="11 12">
    <name type="scientific">Chiloscyllium punctatum</name>
    <name type="common">Brownbanded bambooshark</name>
    <name type="synonym">Hemiscyllium punctatum</name>
    <dbReference type="NCBI Taxonomy" id="137246"/>
    <lineage>
        <taxon>Eukaryota</taxon>
        <taxon>Metazoa</taxon>
        <taxon>Chordata</taxon>
        <taxon>Craniata</taxon>
        <taxon>Vertebrata</taxon>
        <taxon>Chondrichthyes</taxon>
        <taxon>Elasmobranchii</taxon>
        <taxon>Galeomorphii</taxon>
        <taxon>Galeoidea</taxon>
        <taxon>Orectolobiformes</taxon>
        <taxon>Hemiscylliidae</taxon>
        <taxon>Chiloscyllium</taxon>
    </lineage>
</organism>
<dbReference type="GO" id="GO:0005741">
    <property type="term" value="C:mitochondrial outer membrane"/>
    <property type="evidence" value="ECO:0007669"/>
    <property type="project" value="TreeGrafter"/>
</dbReference>
<keyword evidence="7" id="KW-0496">Mitochondrion</keyword>
<keyword evidence="4 10" id="KW-0812">Transmembrane</keyword>
<dbReference type="EMBL" id="BEZZ01000534">
    <property type="protein sequence ID" value="GCC33623.1"/>
    <property type="molecule type" value="Genomic_DNA"/>
</dbReference>
<evidence type="ECO:0000313" key="12">
    <source>
        <dbReference type="Proteomes" id="UP000287033"/>
    </source>
</evidence>
<keyword evidence="8 10" id="KW-0472">Membrane</keyword>
<keyword evidence="5" id="KW-0053">Apoptosis</keyword>
<dbReference type="GO" id="GO:0043065">
    <property type="term" value="P:positive regulation of apoptotic process"/>
    <property type="evidence" value="ECO:0007669"/>
    <property type="project" value="InterPro"/>
</dbReference>
<dbReference type="Proteomes" id="UP000287033">
    <property type="component" value="Unassembled WGS sequence"/>
</dbReference>
<evidence type="ECO:0000256" key="5">
    <source>
        <dbReference type="ARBA" id="ARBA00022703"/>
    </source>
</evidence>
<dbReference type="PANTHER" id="PTHR15186">
    <property type="entry name" value="RE48077P"/>
    <property type="match status" value="1"/>
</dbReference>
<dbReference type="GO" id="GO:0005635">
    <property type="term" value="C:nuclear envelope"/>
    <property type="evidence" value="ECO:0007669"/>
    <property type="project" value="TreeGrafter"/>
</dbReference>
<feature type="region of interest" description="Disordered" evidence="9">
    <location>
        <begin position="53"/>
        <end position="106"/>
    </location>
</feature>
<proteinExistence type="inferred from homology"/>
<evidence type="ECO:0000256" key="4">
    <source>
        <dbReference type="ARBA" id="ARBA00022692"/>
    </source>
</evidence>
<dbReference type="GO" id="GO:0042802">
    <property type="term" value="F:identical protein binding"/>
    <property type="evidence" value="ECO:0007669"/>
    <property type="project" value="UniProtKB-ARBA"/>
</dbReference>
<comment type="caution">
    <text evidence="11">The sequence shown here is derived from an EMBL/GenBank/DDBJ whole genome shotgun (WGS) entry which is preliminary data.</text>
</comment>
<feature type="transmembrane region" description="Helical" evidence="10">
    <location>
        <begin position="162"/>
        <end position="184"/>
    </location>
</feature>
<dbReference type="GO" id="GO:0005783">
    <property type="term" value="C:endoplasmic reticulum"/>
    <property type="evidence" value="ECO:0007669"/>
    <property type="project" value="TreeGrafter"/>
</dbReference>
<evidence type="ECO:0000256" key="3">
    <source>
        <dbReference type="ARBA" id="ARBA00007710"/>
    </source>
</evidence>
<evidence type="ECO:0000256" key="9">
    <source>
        <dbReference type="SAM" id="MobiDB-lite"/>
    </source>
</evidence>
<evidence type="ECO:0000256" key="7">
    <source>
        <dbReference type="ARBA" id="ARBA00023128"/>
    </source>
</evidence>
<evidence type="ECO:0000313" key="11">
    <source>
        <dbReference type="EMBL" id="GCC33623.1"/>
    </source>
</evidence>
<reference evidence="11 12" key="1">
    <citation type="journal article" date="2018" name="Nat. Ecol. Evol.">
        <title>Shark genomes provide insights into elasmobranch evolution and the origin of vertebrates.</title>
        <authorList>
            <person name="Hara Y"/>
            <person name="Yamaguchi K"/>
            <person name="Onimaru K"/>
            <person name="Kadota M"/>
            <person name="Koyanagi M"/>
            <person name="Keeley SD"/>
            <person name="Tatsumi K"/>
            <person name="Tanaka K"/>
            <person name="Motone F"/>
            <person name="Kageyama Y"/>
            <person name="Nozu R"/>
            <person name="Adachi N"/>
            <person name="Nishimura O"/>
            <person name="Nakagawa R"/>
            <person name="Tanegashima C"/>
            <person name="Kiyatake I"/>
            <person name="Matsumoto R"/>
            <person name="Murakumo K"/>
            <person name="Nishida K"/>
            <person name="Terakita A"/>
            <person name="Kuratani S"/>
            <person name="Sato K"/>
            <person name="Hyodo S Kuraku.S."/>
        </authorList>
    </citation>
    <scope>NUCLEOTIDE SEQUENCE [LARGE SCALE GENOMIC DNA]</scope>
</reference>
<comment type="similarity">
    <text evidence="3">Belongs to the NIP3 family.</text>
</comment>
<gene>
    <name evidence="11" type="ORF">chiPu_0012093</name>
</gene>
<evidence type="ECO:0000256" key="6">
    <source>
        <dbReference type="ARBA" id="ARBA00022989"/>
    </source>
</evidence>